<dbReference type="InterPro" id="IPR001816">
    <property type="entry name" value="Transl_elong_EFTs/EF1B"/>
</dbReference>
<dbReference type="FunFam" id="1.10.286.20:FF:000001">
    <property type="entry name" value="Elongation factor Ts"/>
    <property type="match status" value="1"/>
</dbReference>
<dbReference type="KEGG" id="lae:LBAT_0694"/>
<dbReference type="Pfam" id="PF00889">
    <property type="entry name" value="EF_TS"/>
    <property type="match status" value="1"/>
</dbReference>
<keyword evidence="4 6" id="KW-0648">Protein biosynthesis</keyword>
<dbReference type="CDD" id="cd14275">
    <property type="entry name" value="UBA_EF-Ts"/>
    <property type="match status" value="1"/>
</dbReference>
<evidence type="ECO:0000256" key="5">
    <source>
        <dbReference type="ARBA" id="ARBA00025453"/>
    </source>
</evidence>
<dbReference type="Gene3D" id="3.30.479.20">
    <property type="entry name" value="Elongation factor Ts, dimerisation domain"/>
    <property type="match status" value="2"/>
</dbReference>
<keyword evidence="6" id="KW-0963">Cytoplasm</keyword>
<evidence type="ECO:0000256" key="7">
    <source>
        <dbReference type="RuleBase" id="RU000642"/>
    </source>
</evidence>
<comment type="similarity">
    <text evidence="1 6 7">Belongs to the EF-Ts family.</text>
</comment>
<sequence>MAKITAKQVKELRDRTGAGMMDSKNALVKADGSIEKAIDILRENGVAKAAKKSGRIAAEGLAEYAIDGNTAAVVEVNSETDFVSSNDKFIKLVNDITKAILAAKPANVKEALKAPLANGTIQDAITNLTAVVGEKITLRRFDIITKNDDEVFGAYKHNGGAIVSVVTMKGGNEKAARNIAMHVAAINPEYLNKDSVPAADLKRQTDVFTKETENEGKPAKIVPKIVKGRVNKYLSEICLVDQPYVKDSDKTVAEYAKSENGEVVAYTRYEVGEGIEKKQEDFATEVKEQMK</sequence>
<evidence type="ECO:0000256" key="3">
    <source>
        <dbReference type="ARBA" id="ARBA00022768"/>
    </source>
</evidence>
<comment type="function">
    <text evidence="5 6 7">Associates with the EF-Tu.GDP complex and induces the exchange of GDP to GTP. It remains bound to the aminoacyl-tRNA.EF-Tu.GTP complex up to the GTP hydrolysis stage on the ribosome.</text>
</comment>
<dbReference type="FunFam" id="1.10.8.10:FF:000001">
    <property type="entry name" value="Elongation factor Ts"/>
    <property type="match status" value="1"/>
</dbReference>
<keyword evidence="10" id="KW-1185">Reference proteome</keyword>
<evidence type="ECO:0000256" key="8">
    <source>
        <dbReference type="RuleBase" id="RU000643"/>
    </source>
</evidence>
<dbReference type="InterPro" id="IPR018101">
    <property type="entry name" value="Transl_elong_Ts_CS"/>
</dbReference>
<dbReference type="Proteomes" id="UP000035709">
    <property type="component" value="Chromosome"/>
</dbReference>
<organism evidence="9 10">
    <name type="scientific">Lactobacillus acetotolerans</name>
    <dbReference type="NCBI Taxonomy" id="1600"/>
    <lineage>
        <taxon>Bacteria</taxon>
        <taxon>Bacillati</taxon>
        <taxon>Bacillota</taxon>
        <taxon>Bacilli</taxon>
        <taxon>Lactobacillales</taxon>
        <taxon>Lactobacillaceae</taxon>
        <taxon>Lactobacillus</taxon>
    </lineage>
</organism>
<dbReference type="SUPFAM" id="SSF46934">
    <property type="entry name" value="UBA-like"/>
    <property type="match status" value="1"/>
</dbReference>
<dbReference type="PROSITE" id="PS01127">
    <property type="entry name" value="EF_TS_2"/>
    <property type="match status" value="1"/>
</dbReference>
<gene>
    <name evidence="6" type="primary">tsf</name>
    <name evidence="9" type="ORF">LBAT_0694</name>
</gene>
<dbReference type="PROSITE" id="PS01126">
    <property type="entry name" value="EF_TS_1"/>
    <property type="match status" value="1"/>
</dbReference>
<dbReference type="GO" id="GO:0005737">
    <property type="term" value="C:cytoplasm"/>
    <property type="evidence" value="ECO:0007669"/>
    <property type="project" value="UniProtKB-SubCell"/>
</dbReference>
<proteinExistence type="inferred from homology"/>
<dbReference type="EMBL" id="AP014808">
    <property type="protein sequence ID" value="BAQ57083.1"/>
    <property type="molecule type" value="Genomic_DNA"/>
</dbReference>
<comment type="subcellular location">
    <subcellularLocation>
        <location evidence="6 8">Cytoplasm</location>
    </subcellularLocation>
</comment>
<dbReference type="STRING" id="1600.LBAT_0694"/>
<keyword evidence="3 6" id="KW-0251">Elongation factor</keyword>
<name>A0A0D6A2N3_9LACO</name>
<evidence type="ECO:0000256" key="6">
    <source>
        <dbReference type="HAMAP-Rule" id="MF_00050"/>
    </source>
</evidence>
<dbReference type="PATRIC" id="fig|1600.4.peg.709"/>
<dbReference type="OrthoDB" id="9808348at2"/>
<evidence type="ECO:0000256" key="1">
    <source>
        <dbReference type="ARBA" id="ARBA00005532"/>
    </source>
</evidence>
<evidence type="ECO:0000256" key="4">
    <source>
        <dbReference type="ARBA" id="ARBA00022917"/>
    </source>
</evidence>
<dbReference type="RefSeq" id="WP_060459367.1">
    <property type="nucleotide sequence ID" value="NZ_AP014808.1"/>
</dbReference>
<reference evidence="9 10" key="1">
    <citation type="submission" date="2015-03" db="EMBL/GenBank/DDBJ databases">
        <title>Complete genome sequence of Lactobacillus acetotolerans NBRC 13120.</title>
        <authorList>
            <person name="Toh H."/>
            <person name="Morita H."/>
            <person name="Fujita N."/>
        </authorList>
    </citation>
    <scope>NUCLEOTIDE SEQUENCE [LARGE SCALE GENOMIC DNA]</scope>
    <source>
        <strain evidence="9 10">NBRC 13120</strain>
    </source>
</reference>
<dbReference type="InterPro" id="IPR036402">
    <property type="entry name" value="EF-Ts_dimer_sf"/>
</dbReference>
<dbReference type="GO" id="GO:0003746">
    <property type="term" value="F:translation elongation factor activity"/>
    <property type="evidence" value="ECO:0007669"/>
    <property type="project" value="UniProtKB-UniRule"/>
</dbReference>
<dbReference type="Gene3D" id="1.10.286.20">
    <property type="match status" value="1"/>
</dbReference>
<feature type="region of interest" description="Involved in Mg(2+) ion dislocation from EF-Tu" evidence="6">
    <location>
        <begin position="80"/>
        <end position="83"/>
    </location>
</feature>
<dbReference type="Gene3D" id="1.10.8.10">
    <property type="entry name" value="DNA helicase RuvA subunit, C-terminal domain"/>
    <property type="match status" value="1"/>
</dbReference>
<accession>A0A0D6A2N3</accession>
<dbReference type="InterPro" id="IPR014039">
    <property type="entry name" value="Transl_elong_EFTs/EF1B_dimer"/>
</dbReference>
<dbReference type="HAMAP" id="MF_00050">
    <property type="entry name" value="EF_Ts"/>
    <property type="match status" value="1"/>
</dbReference>
<dbReference type="PANTHER" id="PTHR11741:SF0">
    <property type="entry name" value="ELONGATION FACTOR TS, MITOCHONDRIAL"/>
    <property type="match status" value="1"/>
</dbReference>
<dbReference type="AlphaFoldDB" id="A0A0D6A2N3"/>
<dbReference type="PANTHER" id="PTHR11741">
    <property type="entry name" value="ELONGATION FACTOR TS"/>
    <property type="match status" value="1"/>
</dbReference>
<evidence type="ECO:0000313" key="9">
    <source>
        <dbReference type="EMBL" id="BAQ57083.1"/>
    </source>
</evidence>
<protein>
    <recommendedName>
        <fullName evidence="2 6">Elongation factor Ts</fullName>
        <shortName evidence="6">EF-Ts</shortName>
    </recommendedName>
</protein>
<dbReference type="InterPro" id="IPR009060">
    <property type="entry name" value="UBA-like_sf"/>
</dbReference>
<evidence type="ECO:0000256" key="2">
    <source>
        <dbReference type="ARBA" id="ARBA00016956"/>
    </source>
</evidence>
<dbReference type="SUPFAM" id="SSF54713">
    <property type="entry name" value="Elongation factor Ts (EF-Ts), dimerisation domain"/>
    <property type="match status" value="2"/>
</dbReference>
<evidence type="ECO:0000313" key="10">
    <source>
        <dbReference type="Proteomes" id="UP000035709"/>
    </source>
</evidence>
<dbReference type="NCBIfam" id="TIGR00116">
    <property type="entry name" value="tsf"/>
    <property type="match status" value="1"/>
</dbReference>